<dbReference type="OrthoDB" id="2149136at2759"/>
<proteinExistence type="predicted"/>
<dbReference type="EMBL" id="KQ257451">
    <property type="protein sequence ID" value="KND04027.1"/>
    <property type="molecule type" value="Genomic_DNA"/>
</dbReference>
<sequence length="162" mass="18256">MTADIPSDPPSPAFLLTRADSTLETLDALLCEAEQLLLAASSREEITGNLDQRGINLEENLAGLKSDVVLLDESREYLDEIISDPTRATDLDTLRAERDELRERATRISQTLRTCLERCYYLQDMVGDLTQSADIRRSDPEEVKDSRRNTEVTLPDLMNIDV</sequence>
<keyword evidence="2" id="KW-1185">Reference proteome</keyword>
<dbReference type="AlphaFoldDB" id="A0A0L0HSH5"/>
<dbReference type="Proteomes" id="UP000053201">
    <property type="component" value="Unassembled WGS sequence"/>
</dbReference>
<organism evidence="1 2">
    <name type="scientific">Spizellomyces punctatus (strain DAOM BR117)</name>
    <dbReference type="NCBI Taxonomy" id="645134"/>
    <lineage>
        <taxon>Eukaryota</taxon>
        <taxon>Fungi</taxon>
        <taxon>Fungi incertae sedis</taxon>
        <taxon>Chytridiomycota</taxon>
        <taxon>Chytridiomycota incertae sedis</taxon>
        <taxon>Chytridiomycetes</taxon>
        <taxon>Spizellomycetales</taxon>
        <taxon>Spizellomycetaceae</taxon>
        <taxon>Spizellomyces</taxon>
    </lineage>
</organism>
<gene>
    <name evidence="1" type="ORF">SPPG_01474</name>
</gene>
<protein>
    <submittedName>
        <fullName evidence="1">Uncharacterized protein</fullName>
    </submittedName>
</protein>
<name>A0A0L0HSH5_SPIPD</name>
<evidence type="ECO:0000313" key="1">
    <source>
        <dbReference type="EMBL" id="KND04027.1"/>
    </source>
</evidence>
<dbReference type="InParanoid" id="A0A0L0HSH5"/>
<evidence type="ECO:0000313" key="2">
    <source>
        <dbReference type="Proteomes" id="UP000053201"/>
    </source>
</evidence>
<reference evidence="1 2" key="1">
    <citation type="submission" date="2009-08" db="EMBL/GenBank/DDBJ databases">
        <title>The Genome Sequence of Spizellomyces punctatus strain DAOM BR117.</title>
        <authorList>
            <consortium name="The Broad Institute Genome Sequencing Platform"/>
            <person name="Russ C."/>
            <person name="Cuomo C."/>
            <person name="Shea T."/>
            <person name="Young S.K."/>
            <person name="Zeng Q."/>
            <person name="Koehrsen M."/>
            <person name="Haas B."/>
            <person name="Borodovsky M."/>
            <person name="Guigo R."/>
            <person name="Alvarado L."/>
            <person name="Berlin A."/>
            <person name="Bochicchio J."/>
            <person name="Borenstein D."/>
            <person name="Chapman S."/>
            <person name="Chen Z."/>
            <person name="Engels R."/>
            <person name="Freedman E."/>
            <person name="Gellesch M."/>
            <person name="Goldberg J."/>
            <person name="Griggs A."/>
            <person name="Gujja S."/>
            <person name="Heiman D."/>
            <person name="Hepburn T."/>
            <person name="Howarth C."/>
            <person name="Jen D."/>
            <person name="Larson L."/>
            <person name="Lewis B."/>
            <person name="Mehta T."/>
            <person name="Park D."/>
            <person name="Pearson M."/>
            <person name="Roberts A."/>
            <person name="Saif S."/>
            <person name="Shenoy N."/>
            <person name="Sisk P."/>
            <person name="Stolte C."/>
            <person name="Sykes S."/>
            <person name="Thomson T."/>
            <person name="Walk T."/>
            <person name="White J."/>
            <person name="Yandava C."/>
            <person name="Burger G."/>
            <person name="Gray M.W."/>
            <person name="Holland P.W.H."/>
            <person name="King N."/>
            <person name="Lang F.B.F."/>
            <person name="Roger A.J."/>
            <person name="Ruiz-Trillo I."/>
            <person name="Lander E."/>
            <person name="Nusbaum C."/>
        </authorList>
    </citation>
    <scope>NUCLEOTIDE SEQUENCE [LARGE SCALE GENOMIC DNA]</scope>
    <source>
        <strain evidence="1 2">DAOM BR117</strain>
    </source>
</reference>
<accession>A0A0L0HSH5</accession>
<dbReference type="VEuPathDB" id="FungiDB:SPPG_01474"/>
<dbReference type="RefSeq" id="XP_016612066.1">
    <property type="nucleotide sequence ID" value="XM_016749792.1"/>
</dbReference>
<dbReference type="GeneID" id="27685134"/>